<name>A0ABS9D9M0_9ALTE</name>
<dbReference type="Pfam" id="PF01969">
    <property type="entry name" value="Ni_insertion"/>
    <property type="match status" value="1"/>
</dbReference>
<protein>
    <submittedName>
        <fullName evidence="3">LarC family nickel insertion protein</fullName>
    </submittedName>
</protein>
<dbReference type="PANTHER" id="PTHR36566:SF1">
    <property type="entry name" value="PYRIDINIUM-3,5-BISTHIOCARBOXYLIC ACID MONONUCLEOTIDE NICKEL INSERTION PROTEIN"/>
    <property type="match status" value="1"/>
</dbReference>
<organism evidence="3 4">
    <name type="scientific">Paraglaciecola algarum</name>
    <dbReference type="NCBI Taxonomy" id="3050085"/>
    <lineage>
        <taxon>Bacteria</taxon>
        <taxon>Pseudomonadati</taxon>
        <taxon>Pseudomonadota</taxon>
        <taxon>Gammaproteobacteria</taxon>
        <taxon>Alteromonadales</taxon>
        <taxon>Alteromonadaceae</taxon>
        <taxon>Paraglaciecola</taxon>
    </lineage>
</organism>
<dbReference type="RefSeq" id="WP_235313722.1">
    <property type="nucleotide sequence ID" value="NZ_JAKGAS010000009.1"/>
</dbReference>
<comment type="caution">
    <text evidence="3">The sequence shown here is derived from an EMBL/GenBank/DDBJ whole genome shotgun (WGS) entry which is preliminary data.</text>
</comment>
<proteinExistence type="predicted"/>
<sequence length="448" mass="49800">MTKMTDNSHIHLDIVGGIAGDMFIGAMLDTFEPLKLDVFNAIEQVIPTSTGKAELCKGLNLGISGLKFSLKLANNSGEVKEHAHNNSSSQNHHSHNDNTHEHHHHHHYEHSATDQPHNHNNEHSHKTTYRYLCQLLSSANLPKNVAAVAVELLSIIAVAEAKIHNKTLDDVHFHELADWDSLMDVVAAAVILDALSACSWSISKLPLGKGLINTQHGFIPVPAPATAEILIGFEFFDDDIAGERITPTGAAILRYLKDKNLLIKQPQGRLMSTGYGLGTKVFPNMPNILRALNFAKNTEDNAFQGSLQGMIVIIEFDIDDMTGEELGLSLERIREQVGVVDVIAQTARGKKNRSVESVRLLASSEHYQDVIATCFNQTTTIGLRYRFETRAYLVREHNETQGVAYKQVSRPNGFLTRKIEHDELLSLDTLNQRRGLKAQVERLDQNIK</sequence>
<evidence type="ECO:0000313" key="4">
    <source>
        <dbReference type="Proteomes" id="UP001521137"/>
    </source>
</evidence>
<reference evidence="3 4" key="1">
    <citation type="submission" date="2022-01" db="EMBL/GenBank/DDBJ databases">
        <title>Paraglaciecola sp. G1-23.</title>
        <authorList>
            <person name="Jin M.S."/>
            <person name="Han D.M."/>
            <person name="Kim H.M."/>
            <person name="Jeon C.O."/>
        </authorList>
    </citation>
    <scope>NUCLEOTIDE SEQUENCE [LARGE SCALE GENOMIC DNA]</scope>
    <source>
        <strain evidence="3 4">G1-23</strain>
    </source>
</reference>
<evidence type="ECO:0000256" key="1">
    <source>
        <dbReference type="ARBA" id="ARBA00022596"/>
    </source>
</evidence>
<dbReference type="Gene3D" id="3.30.70.1380">
    <property type="entry name" value="Transcriptional regulatory protein pf0864 domain like"/>
    <property type="match status" value="1"/>
</dbReference>
<feature type="region of interest" description="Disordered" evidence="2">
    <location>
        <begin position="77"/>
        <end position="124"/>
    </location>
</feature>
<keyword evidence="1" id="KW-0533">Nickel</keyword>
<accession>A0ABS9D9M0</accession>
<keyword evidence="4" id="KW-1185">Reference proteome</keyword>
<feature type="compositionally biased region" description="Basic and acidic residues" evidence="2">
    <location>
        <begin position="109"/>
        <end position="124"/>
    </location>
</feature>
<dbReference type="EMBL" id="JAKGAS010000009">
    <property type="protein sequence ID" value="MCF2949619.1"/>
    <property type="molecule type" value="Genomic_DNA"/>
</dbReference>
<evidence type="ECO:0000256" key="2">
    <source>
        <dbReference type="SAM" id="MobiDB-lite"/>
    </source>
</evidence>
<dbReference type="Proteomes" id="UP001521137">
    <property type="component" value="Unassembled WGS sequence"/>
</dbReference>
<evidence type="ECO:0000313" key="3">
    <source>
        <dbReference type="EMBL" id="MCF2949619.1"/>
    </source>
</evidence>
<dbReference type="PANTHER" id="PTHR36566">
    <property type="entry name" value="NICKEL INSERTION PROTEIN-RELATED"/>
    <property type="match status" value="1"/>
</dbReference>
<dbReference type="InterPro" id="IPR002822">
    <property type="entry name" value="Ni_insertion"/>
</dbReference>
<gene>
    <name evidence="3" type="ORF">L0668_15970</name>
</gene>